<dbReference type="eggNOG" id="KOG0534">
    <property type="taxonomic scope" value="Eukaryota"/>
</dbReference>
<dbReference type="OMA" id="VKQPEIM"/>
<dbReference type="OrthoDB" id="432685at2759"/>
<proteinExistence type="inferred from homology"/>
<dbReference type="SUPFAM" id="SSF63380">
    <property type="entry name" value="Riboflavin synthase domain-like"/>
    <property type="match status" value="1"/>
</dbReference>
<dbReference type="KEGG" id="ago:AGOS_ACR090C"/>
<keyword evidence="4 6" id="KW-0274">FAD</keyword>
<accession>Q75C27</accession>
<dbReference type="SUPFAM" id="SSF52343">
    <property type="entry name" value="Ferredoxin reductase-like, C-terminal NADP-linked domain"/>
    <property type="match status" value="1"/>
</dbReference>
<evidence type="ECO:0000256" key="4">
    <source>
        <dbReference type="ARBA" id="ARBA00022827"/>
    </source>
</evidence>
<dbReference type="InParanoid" id="Q75C27"/>
<comment type="similarity">
    <text evidence="2">Belongs to the flavoprotein pyridine nucleotide cytochrome reductase family.</text>
</comment>
<evidence type="ECO:0000256" key="6">
    <source>
        <dbReference type="PIRSR" id="PIRSR601834-1"/>
    </source>
</evidence>
<dbReference type="GeneID" id="4619619"/>
<dbReference type="InterPro" id="IPR039261">
    <property type="entry name" value="FNR_nucleotide-bd"/>
</dbReference>
<dbReference type="CDD" id="cd06183">
    <property type="entry name" value="cyt_b5_reduct_like"/>
    <property type="match status" value="1"/>
</dbReference>
<dbReference type="InterPro" id="IPR001834">
    <property type="entry name" value="CBR-like"/>
</dbReference>
<evidence type="ECO:0000256" key="2">
    <source>
        <dbReference type="ARBA" id="ARBA00006105"/>
    </source>
</evidence>
<feature type="binding site" evidence="6">
    <location>
        <position position="128"/>
    </location>
    <ligand>
        <name>FAD</name>
        <dbReference type="ChEBI" id="CHEBI:57692"/>
    </ligand>
</feature>
<feature type="domain" description="FAD-binding FR-type" evidence="7">
    <location>
        <begin position="71"/>
        <end position="192"/>
    </location>
</feature>
<dbReference type="FunCoup" id="Q75C27">
    <property type="interactions" value="39"/>
</dbReference>
<dbReference type="GO" id="GO:0016491">
    <property type="term" value="F:oxidoreductase activity"/>
    <property type="evidence" value="ECO:0000318"/>
    <property type="project" value="GO_Central"/>
</dbReference>
<feature type="binding site" evidence="6">
    <location>
        <position position="126"/>
    </location>
    <ligand>
        <name>FAD</name>
        <dbReference type="ChEBI" id="CHEBI:57692"/>
    </ligand>
</feature>
<organism evidence="8 9">
    <name type="scientific">Eremothecium gossypii (strain ATCC 10895 / CBS 109.51 / FGSC 9923 / NRRL Y-1056)</name>
    <name type="common">Yeast</name>
    <name type="synonym">Ashbya gossypii</name>
    <dbReference type="NCBI Taxonomy" id="284811"/>
    <lineage>
        <taxon>Eukaryota</taxon>
        <taxon>Fungi</taxon>
        <taxon>Dikarya</taxon>
        <taxon>Ascomycota</taxon>
        <taxon>Saccharomycotina</taxon>
        <taxon>Saccharomycetes</taxon>
        <taxon>Saccharomycetales</taxon>
        <taxon>Saccharomycetaceae</taxon>
        <taxon>Eremothecium</taxon>
    </lineage>
</organism>
<dbReference type="PROSITE" id="PS51384">
    <property type="entry name" value="FAD_FR"/>
    <property type="match status" value="1"/>
</dbReference>
<dbReference type="InterPro" id="IPR017938">
    <property type="entry name" value="Riboflavin_synthase-like_b-brl"/>
</dbReference>
<dbReference type="Gene3D" id="3.40.50.80">
    <property type="entry name" value="Nucleotide-binding domain of ferredoxin-NADP reductase (FNR) module"/>
    <property type="match status" value="1"/>
</dbReference>
<evidence type="ECO:0000259" key="7">
    <source>
        <dbReference type="PROSITE" id="PS51384"/>
    </source>
</evidence>
<dbReference type="STRING" id="284811.Q75C27"/>
<dbReference type="InterPro" id="IPR017927">
    <property type="entry name" value="FAD-bd_FR_type"/>
</dbReference>
<comment type="cofactor">
    <cofactor evidence="1 6">
        <name>FAD</name>
        <dbReference type="ChEBI" id="CHEBI:57692"/>
    </cofactor>
</comment>
<reference evidence="8 9" key="1">
    <citation type="journal article" date="2004" name="Science">
        <title>The Ashbya gossypii genome as a tool for mapping the ancient Saccharomyces cerevisiae genome.</title>
        <authorList>
            <person name="Dietrich F.S."/>
            <person name="Voegeli S."/>
            <person name="Brachat S."/>
            <person name="Lerch A."/>
            <person name="Gates K."/>
            <person name="Steiner S."/>
            <person name="Mohr C."/>
            <person name="Pohlmann R."/>
            <person name="Luedi P."/>
            <person name="Choi S."/>
            <person name="Wing R.A."/>
            <person name="Flavier A."/>
            <person name="Gaffney T.D."/>
            <person name="Philippsen P."/>
        </authorList>
    </citation>
    <scope>NUCLEOTIDE SEQUENCE [LARGE SCALE GENOMIC DNA]</scope>
    <source>
        <strain evidence="9">ATCC 10895 / CBS 109.51 / FGSC 9923 / NRRL Y-1056</strain>
    </source>
</reference>
<name>Q75C27_EREGS</name>
<keyword evidence="5" id="KW-0560">Oxidoreductase</keyword>
<feature type="binding site" evidence="6">
    <location>
        <position position="160"/>
    </location>
    <ligand>
        <name>FAD</name>
        <dbReference type="ChEBI" id="CHEBI:57692"/>
    </ligand>
</feature>
<gene>
    <name evidence="8" type="ORF">AGOS_ACR090C</name>
</gene>
<dbReference type="GO" id="GO:0005739">
    <property type="term" value="C:mitochondrion"/>
    <property type="evidence" value="ECO:0000318"/>
    <property type="project" value="GO_Central"/>
</dbReference>
<keyword evidence="3 6" id="KW-0285">Flavoprotein</keyword>
<evidence type="ECO:0000256" key="3">
    <source>
        <dbReference type="ARBA" id="ARBA00022630"/>
    </source>
</evidence>
<keyword evidence="9" id="KW-1185">Reference proteome</keyword>
<evidence type="ECO:0000313" key="9">
    <source>
        <dbReference type="Proteomes" id="UP000000591"/>
    </source>
</evidence>
<dbReference type="GO" id="GO:0005743">
    <property type="term" value="C:mitochondrial inner membrane"/>
    <property type="evidence" value="ECO:0007669"/>
    <property type="project" value="EnsemblFungi"/>
</dbReference>
<protein>
    <submittedName>
        <fullName evidence="8">ACR090Cp</fullName>
    </submittedName>
</protein>
<sequence length="365" mass="41087">MLWKSNGSFVIQRTISSMLWKRFYNSCSKANVQRRAPGRLPLVLCGVTALGAGCAAAEYHRRNYHAELSQEYFTKYKISYRKDIDIDHYLLELTPLKQQRNNIWALFGARNLWAVEIKQPEIMVVRQYTPLPLVADEDGEQLRALRDGDNGGGKLMLYIKEYGSGEVARWLRKLPKGHIVEVRGPYPEFEFPELDADTKRDREFLWGGEPAAQLPRARPFDIALFAAGTGIVTALQLLTTEDPFKGKIQLFYSCKSWGQLGPLGDLLRRCAQHDRVDLHVFESEKGESLRLGLSKISDLVSGPFPFSENAPFEQRPKAEPVLSLVCGPDDYIAFIAGPRHGLSQGPVTGLLGTKGWDNSNVYKLS</sequence>
<evidence type="ECO:0000256" key="5">
    <source>
        <dbReference type="ARBA" id="ARBA00023002"/>
    </source>
</evidence>
<dbReference type="HOGENOM" id="CLU_003827_6_2_1"/>
<dbReference type="EMBL" id="AE016816">
    <property type="protein sequence ID" value="AAS51316.2"/>
    <property type="molecule type" value="Genomic_DNA"/>
</dbReference>
<evidence type="ECO:0000256" key="1">
    <source>
        <dbReference type="ARBA" id="ARBA00001974"/>
    </source>
</evidence>
<dbReference type="Proteomes" id="UP000000591">
    <property type="component" value="Chromosome III"/>
</dbReference>
<dbReference type="PANTHER" id="PTHR19370:SF189">
    <property type="entry name" value="CYTOCHROME C MITOCHONDRIAL IMPORT FACTOR CYC2"/>
    <property type="match status" value="1"/>
</dbReference>
<dbReference type="AlphaFoldDB" id="Q75C27"/>
<reference evidence="9" key="2">
    <citation type="journal article" date="2013" name="G3 (Bethesda)">
        <title>Genomes of Ashbya fungi isolated from insects reveal four mating-type loci, numerous translocations, lack of transposons, and distinct gene duplications.</title>
        <authorList>
            <person name="Dietrich F.S."/>
            <person name="Voegeli S."/>
            <person name="Kuo S."/>
            <person name="Philippsen P."/>
        </authorList>
    </citation>
    <scope>GENOME REANNOTATION</scope>
    <source>
        <strain evidence="9">ATCC 10895 / CBS 109.51 / FGSC 9923 / NRRL Y-1056</strain>
    </source>
</reference>
<feature type="binding site" evidence="6">
    <location>
        <position position="167"/>
    </location>
    <ligand>
        <name>FAD</name>
        <dbReference type="ChEBI" id="CHEBI:57692"/>
    </ligand>
</feature>
<dbReference type="RefSeq" id="NP_983492.2">
    <property type="nucleotide sequence ID" value="NM_208845.2"/>
</dbReference>
<dbReference type="PANTHER" id="PTHR19370">
    <property type="entry name" value="NADH-CYTOCHROME B5 REDUCTASE"/>
    <property type="match status" value="1"/>
</dbReference>
<dbReference type="GO" id="GO:0007006">
    <property type="term" value="P:mitochondrial membrane organization"/>
    <property type="evidence" value="ECO:0007669"/>
    <property type="project" value="EnsemblFungi"/>
</dbReference>
<evidence type="ECO:0000313" key="8">
    <source>
        <dbReference type="EMBL" id="AAS51316.2"/>
    </source>
</evidence>
<dbReference type="Gene3D" id="2.40.30.10">
    <property type="entry name" value="Translation factors"/>
    <property type="match status" value="1"/>
</dbReference>